<feature type="chain" id="PRO_5042960526" evidence="1">
    <location>
        <begin position="25"/>
        <end position="579"/>
    </location>
</feature>
<protein>
    <submittedName>
        <fullName evidence="2">Uncharacterized protein</fullName>
    </submittedName>
</protein>
<name>A0AAN8JJK6_PATCE</name>
<gene>
    <name evidence="2" type="ORF">SNE40_014122</name>
</gene>
<reference evidence="2 3" key="1">
    <citation type="submission" date="2024-01" db="EMBL/GenBank/DDBJ databases">
        <title>The genome of the rayed Mediterranean limpet Patella caerulea (Linnaeus, 1758).</title>
        <authorList>
            <person name="Anh-Thu Weber A."/>
            <person name="Halstead-Nussloch G."/>
        </authorList>
    </citation>
    <scope>NUCLEOTIDE SEQUENCE [LARGE SCALE GENOMIC DNA]</scope>
    <source>
        <strain evidence="2">AATW-2023a</strain>
        <tissue evidence="2">Whole specimen</tissue>
    </source>
</reference>
<keyword evidence="3" id="KW-1185">Reference proteome</keyword>
<dbReference type="EMBL" id="JAZGQO010000010">
    <property type="protein sequence ID" value="KAK6175729.1"/>
    <property type="molecule type" value="Genomic_DNA"/>
</dbReference>
<sequence>MWSRRNVLFILTIGILCLNEIVKSENQRERRFKQFFVDEHAENKEGNGQLISGEKRLRNFVGKRLRNFVGKRYSDEPGFESFDDKKTRIVQNDFPYNDKTLRGSPEKPLGVSPQKKLLKVVDKRINTNFAGSKRFVIISPTEPDKKKPFITFIRKRLRNFVGKRDEVQNSKNDILRNVFRKRLRNFVGKRDVVQNSKNDILRSVFRKRLRNFVGKREESYDRDQDFVNPLNMIANVDRKRLRNFIGKRRHSSNIFNSLVRKHGLKFVKEQKHDEILDNRISTQKEEEVKKRLRNFIGKRGFGMRVTPLNEDKHLQNVMTKRLINFLFEHLRSRSSGRPVNVHIGKGFGMIVGKQGNNGEIEKNEEEDKRITSAQPNKMSKLHHRRGKRSLFLYPKQDVVVPRKGWCNTLGNRYVKDNWHEIQRQKLQTRIMGNKHQLNQNPIRNLVSKRLRNIVDKRVVSFSPEKISDNKSWRHGYFFDKPSVRRRDLVEYLDRPVTYNSDYPAVTKRLRDFLGKRHKSTLDKNGKIAIHPSSMQQSSSNKRGQTKITDLIIKRFARAVSSQIFPVINNNKRIREFIGK</sequence>
<dbReference type="AlphaFoldDB" id="A0AAN8JJK6"/>
<organism evidence="2 3">
    <name type="scientific">Patella caerulea</name>
    <name type="common">Rayed Mediterranean limpet</name>
    <dbReference type="NCBI Taxonomy" id="87958"/>
    <lineage>
        <taxon>Eukaryota</taxon>
        <taxon>Metazoa</taxon>
        <taxon>Spiralia</taxon>
        <taxon>Lophotrochozoa</taxon>
        <taxon>Mollusca</taxon>
        <taxon>Gastropoda</taxon>
        <taxon>Patellogastropoda</taxon>
        <taxon>Patelloidea</taxon>
        <taxon>Patellidae</taxon>
        <taxon>Patella</taxon>
    </lineage>
</organism>
<comment type="caution">
    <text evidence="2">The sequence shown here is derived from an EMBL/GenBank/DDBJ whole genome shotgun (WGS) entry which is preliminary data.</text>
</comment>
<keyword evidence="1" id="KW-0732">Signal</keyword>
<proteinExistence type="predicted"/>
<evidence type="ECO:0000313" key="3">
    <source>
        <dbReference type="Proteomes" id="UP001347796"/>
    </source>
</evidence>
<feature type="signal peptide" evidence="1">
    <location>
        <begin position="1"/>
        <end position="24"/>
    </location>
</feature>
<dbReference type="Proteomes" id="UP001347796">
    <property type="component" value="Unassembled WGS sequence"/>
</dbReference>
<accession>A0AAN8JJK6</accession>
<evidence type="ECO:0000313" key="2">
    <source>
        <dbReference type="EMBL" id="KAK6175729.1"/>
    </source>
</evidence>
<evidence type="ECO:0000256" key="1">
    <source>
        <dbReference type="SAM" id="SignalP"/>
    </source>
</evidence>